<sequence length="193" mass="20508">MIKFLLFAFFIGTNIIGFIEAQATVCSPALTDADGTVSCPTGFTANTTVVPPTCCITSATCLAALLENGIYICPTTLTLTNGVFCCNSTTTTNTTCRDLIGPRGYSDCPARAYLCNNTVYYTLMTQQCPRTCGRCTTNSTTTVTSTSTTCVDLAATGRTTDCPSVSYLCTNALYRSVMQVQCRRTCGFCTVTG</sequence>
<evidence type="ECO:0000313" key="1">
    <source>
        <dbReference type="Proteomes" id="UP000887580"/>
    </source>
</evidence>
<organism evidence="1 2">
    <name type="scientific">Panagrolaimus sp. PS1159</name>
    <dbReference type="NCBI Taxonomy" id="55785"/>
    <lineage>
        <taxon>Eukaryota</taxon>
        <taxon>Metazoa</taxon>
        <taxon>Ecdysozoa</taxon>
        <taxon>Nematoda</taxon>
        <taxon>Chromadorea</taxon>
        <taxon>Rhabditida</taxon>
        <taxon>Tylenchina</taxon>
        <taxon>Panagrolaimomorpha</taxon>
        <taxon>Panagrolaimoidea</taxon>
        <taxon>Panagrolaimidae</taxon>
        <taxon>Panagrolaimus</taxon>
    </lineage>
</organism>
<proteinExistence type="predicted"/>
<protein>
    <submittedName>
        <fullName evidence="2">ShKT domain-containing protein</fullName>
    </submittedName>
</protein>
<evidence type="ECO:0000313" key="2">
    <source>
        <dbReference type="WBParaSite" id="PS1159_v2.g18547.t1"/>
    </source>
</evidence>
<dbReference type="Proteomes" id="UP000887580">
    <property type="component" value="Unplaced"/>
</dbReference>
<name>A0AC35FKL9_9BILA</name>
<dbReference type="WBParaSite" id="PS1159_v2.g18547.t1">
    <property type="protein sequence ID" value="PS1159_v2.g18547.t1"/>
    <property type="gene ID" value="PS1159_v2.g18547"/>
</dbReference>
<accession>A0AC35FKL9</accession>
<reference evidence="2" key="1">
    <citation type="submission" date="2022-11" db="UniProtKB">
        <authorList>
            <consortium name="WormBaseParasite"/>
        </authorList>
    </citation>
    <scope>IDENTIFICATION</scope>
</reference>